<dbReference type="InterPro" id="IPR036097">
    <property type="entry name" value="HisK_dim/P_sf"/>
</dbReference>
<dbReference type="PANTHER" id="PTHR43047:SF66">
    <property type="entry name" value="HISKA"/>
    <property type="match status" value="1"/>
</dbReference>
<dbReference type="InterPro" id="IPR001789">
    <property type="entry name" value="Sig_transdc_resp-reg_receiver"/>
</dbReference>
<dbReference type="Gene3D" id="3.40.50.2300">
    <property type="match status" value="1"/>
</dbReference>
<dbReference type="PANTHER" id="PTHR43047">
    <property type="entry name" value="TWO-COMPONENT HISTIDINE PROTEIN KINASE"/>
    <property type="match status" value="1"/>
</dbReference>
<dbReference type="SMART" id="SM00387">
    <property type="entry name" value="HATPase_c"/>
    <property type="match status" value="1"/>
</dbReference>
<keyword evidence="10" id="KW-1185">Reference proteome</keyword>
<dbReference type="CDD" id="cd17546">
    <property type="entry name" value="REC_hyHK_CKI1_RcsC-like"/>
    <property type="match status" value="1"/>
</dbReference>
<dbReference type="AlphaFoldDB" id="V6SAJ6"/>
<evidence type="ECO:0000259" key="7">
    <source>
        <dbReference type="PROSITE" id="PS50109"/>
    </source>
</evidence>
<dbReference type="SMART" id="SM00388">
    <property type="entry name" value="HisKA"/>
    <property type="match status" value="1"/>
</dbReference>
<dbReference type="SUPFAM" id="SSF55874">
    <property type="entry name" value="ATPase domain of HSP90 chaperone/DNA topoisomerase II/histidine kinase"/>
    <property type="match status" value="1"/>
</dbReference>
<dbReference type="SUPFAM" id="SSF47384">
    <property type="entry name" value="Homodimeric domain of signal transducing histidine kinase"/>
    <property type="match status" value="1"/>
</dbReference>
<dbReference type="Pfam" id="PF00072">
    <property type="entry name" value="Response_reg"/>
    <property type="match status" value="1"/>
</dbReference>
<gene>
    <name evidence="9" type="ORF">Q767_00140</name>
</gene>
<comment type="catalytic activity">
    <reaction evidence="1">
        <text>ATP + protein L-histidine = ADP + protein N-phospho-L-histidine.</text>
        <dbReference type="EC" id="2.7.13.3"/>
    </reaction>
</comment>
<feature type="domain" description="Histidine kinase" evidence="7">
    <location>
        <begin position="61"/>
        <end position="278"/>
    </location>
</feature>
<evidence type="ECO:0000313" key="9">
    <source>
        <dbReference type="EMBL" id="KGO97053.1"/>
    </source>
</evidence>
<feature type="domain" description="Response regulatory" evidence="8">
    <location>
        <begin position="293"/>
        <end position="407"/>
    </location>
</feature>
<dbReference type="CDD" id="cd00082">
    <property type="entry name" value="HisKA"/>
    <property type="match status" value="1"/>
</dbReference>
<evidence type="ECO:0000256" key="6">
    <source>
        <dbReference type="PROSITE-ProRule" id="PRU00169"/>
    </source>
</evidence>
<dbReference type="Pfam" id="PF00512">
    <property type="entry name" value="HisKA"/>
    <property type="match status" value="1"/>
</dbReference>
<dbReference type="PROSITE" id="PS50110">
    <property type="entry name" value="RESPONSE_REGULATORY"/>
    <property type="match status" value="1"/>
</dbReference>
<dbReference type="RefSeq" id="WP_023574460.1">
    <property type="nucleotide sequence ID" value="NZ_AVCS01000016.1"/>
</dbReference>
<proteinExistence type="predicted"/>
<evidence type="ECO:0000256" key="5">
    <source>
        <dbReference type="ARBA" id="ARBA00022777"/>
    </source>
</evidence>
<dbReference type="GO" id="GO:0005886">
    <property type="term" value="C:plasma membrane"/>
    <property type="evidence" value="ECO:0007669"/>
    <property type="project" value="TreeGrafter"/>
</dbReference>
<dbReference type="InterPro" id="IPR036890">
    <property type="entry name" value="HATPase_C_sf"/>
</dbReference>
<dbReference type="Pfam" id="PF02518">
    <property type="entry name" value="HATPase_c"/>
    <property type="match status" value="1"/>
</dbReference>
<keyword evidence="3 6" id="KW-0597">Phosphoprotein</keyword>
<reference evidence="9 10" key="2">
    <citation type="journal article" date="2015" name="Stand. Genomic Sci.">
        <title>High quality draft genomic sequence of Flavobacterium enshiense DK69(T) and comparison among Flavobacterium genomes.</title>
        <authorList>
            <person name="Zeng Z."/>
            <person name="Chen C."/>
            <person name="Du H."/>
            <person name="Wang G."/>
            <person name="Li M."/>
        </authorList>
    </citation>
    <scope>NUCLEOTIDE SEQUENCE [LARGE SCALE GENOMIC DNA]</scope>
    <source>
        <strain evidence="9 10">DK69</strain>
    </source>
</reference>
<dbReference type="PRINTS" id="PR00344">
    <property type="entry name" value="BCTRLSENSOR"/>
</dbReference>
<protein>
    <recommendedName>
        <fullName evidence="2">histidine kinase</fullName>
        <ecNumber evidence="2">2.7.13.3</ecNumber>
    </recommendedName>
</protein>
<dbReference type="GO" id="GO:0000155">
    <property type="term" value="F:phosphorelay sensor kinase activity"/>
    <property type="evidence" value="ECO:0007669"/>
    <property type="project" value="InterPro"/>
</dbReference>
<dbReference type="PROSITE" id="PS50109">
    <property type="entry name" value="HIS_KIN"/>
    <property type="match status" value="1"/>
</dbReference>
<dbReference type="InterPro" id="IPR005467">
    <property type="entry name" value="His_kinase_dom"/>
</dbReference>
<dbReference type="InterPro" id="IPR004358">
    <property type="entry name" value="Sig_transdc_His_kin-like_C"/>
</dbReference>
<dbReference type="InterPro" id="IPR011006">
    <property type="entry name" value="CheY-like_superfamily"/>
</dbReference>
<comment type="caution">
    <text evidence="9">The sequence shown here is derived from an EMBL/GenBank/DDBJ whole genome shotgun (WGS) entry which is preliminary data.</text>
</comment>
<dbReference type="InterPro" id="IPR003594">
    <property type="entry name" value="HATPase_dom"/>
</dbReference>
<dbReference type="SMART" id="SM00448">
    <property type="entry name" value="REC"/>
    <property type="match status" value="1"/>
</dbReference>
<dbReference type="SUPFAM" id="SSF52172">
    <property type="entry name" value="CheY-like"/>
    <property type="match status" value="1"/>
</dbReference>
<evidence type="ECO:0000256" key="2">
    <source>
        <dbReference type="ARBA" id="ARBA00012438"/>
    </source>
</evidence>
<keyword evidence="5" id="KW-0418">Kinase</keyword>
<keyword evidence="4" id="KW-0808">Transferase</keyword>
<dbReference type="EMBL" id="JRLZ01000001">
    <property type="protein sequence ID" value="KGO97053.1"/>
    <property type="molecule type" value="Genomic_DNA"/>
</dbReference>
<feature type="modified residue" description="4-aspartylphosphate" evidence="6">
    <location>
        <position position="343"/>
    </location>
</feature>
<dbReference type="EC" id="2.7.13.3" evidence="2"/>
<evidence type="ECO:0000256" key="4">
    <source>
        <dbReference type="ARBA" id="ARBA00022679"/>
    </source>
</evidence>
<dbReference type="OrthoDB" id="9811889at2"/>
<evidence type="ECO:0000256" key="3">
    <source>
        <dbReference type="ARBA" id="ARBA00022553"/>
    </source>
</evidence>
<sequence>MNANKPSYEELEGQVNALRDQLASLSLVLSETYKGVKVVSDNLESGESVGGKSLKTELIESVLHRIKTPLNTIVGLSNLLSTTKLDLEERNNFAEIIANCSSELEEVFSEFLNYNSFESQKETVNKQKVSLNALLDELKVKFVGRVLYKGLNFRSGKGLVDKDDLVMTDGVKINQIFTSLLSNALKYTNKGFIEMGYRLVNNEIKFYVKDSGVGFDKRAIEKQLASQYTLEKVTDDGNNVGLGLFMVKHYVDLLGGNLEIESELGAGTEFYFKVPYEPALAETEATASKKTIKVLVAEDEEISYMLLKKLLEKGDVEIIRAKNGEEAYEIYKNNPDINLILMDLRMPQVDGYTAAQLIKNESPEIPIIAQSAYLQNDDKENYRKAFNGYLSKPVNKEEFKAVVDKYIALAFLN</sequence>
<dbReference type="Gene3D" id="3.30.565.10">
    <property type="entry name" value="Histidine kinase-like ATPase, C-terminal domain"/>
    <property type="match status" value="1"/>
</dbReference>
<dbReference type="eggNOG" id="COG0642">
    <property type="taxonomic scope" value="Bacteria"/>
</dbReference>
<dbReference type="STRING" id="1107311.Q767_00140"/>
<dbReference type="PATRIC" id="fig|1107311.3.peg.2460"/>
<dbReference type="Proteomes" id="UP000030149">
    <property type="component" value="Unassembled WGS sequence"/>
</dbReference>
<organism evidence="9 10">
    <name type="scientific">Flavobacterium enshiense DK69</name>
    <dbReference type="NCBI Taxonomy" id="1107311"/>
    <lineage>
        <taxon>Bacteria</taxon>
        <taxon>Pseudomonadati</taxon>
        <taxon>Bacteroidota</taxon>
        <taxon>Flavobacteriia</taxon>
        <taxon>Flavobacteriales</taxon>
        <taxon>Flavobacteriaceae</taxon>
        <taxon>Flavobacterium</taxon>
    </lineage>
</organism>
<evidence type="ECO:0000259" key="8">
    <source>
        <dbReference type="PROSITE" id="PS50110"/>
    </source>
</evidence>
<dbReference type="Gene3D" id="1.10.287.130">
    <property type="match status" value="1"/>
</dbReference>
<reference evidence="10" key="1">
    <citation type="submission" date="2013-09" db="EMBL/GenBank/DDBJ databases">
        <authorList>
            <person name="Zeng Z."/>
            <person name="Chen C."/>
        </authorList>
    </citation>
    <scope>NUCLEOTIDE SEQUENCE [LARGE SCALE GENOMIC DNA]</scope>
    <source>
        <strain evidence="10">DK69</strain>
    </source>
</reference>
<accession>V6SAJ6</accession>
<dbReference type="GO" id="GO:0009927">
    <property type="term" value="F:histidine phosphotransfer kinase activity"/>
    <property type="evidence" value="ECO:0007669"/>
    <property type="project" value="TreeGrafter"/>
</dbReference>
<evidence type="ECO:0000313" key="10">
    <source>
        <dbReference type="Proteomes" id="UP000030149"/>
    </source>
</evidence>
<name>V6SAJ6_9FLAO</name>
<dbReference type="InterPro" id="IPR003661">
    <property type="entry name" value="HisK_dim/P_dom"/>
</dbReference>
<evidence type="ECO:0000256" key="1">
    <source>
        <dbReference type="ARBA" id="ARBA00000085"/>
    </source>
</evidence>